<dbReference type="Proteomes" id="UP001515480">
    <property type="component" value="Unassembled WGS sequence"/>
</dbReference>
<evidence type="ECO:0000313" key="2">
    <source>
        <dbReference type="EMBL" id="KAL1524079.1"/>
    </source>
</evidence>
<keyword evidence="3" id="KW-1185">Reference proteome</keyword>
<feature type="region of interest" description="Disordered" evidence="1">
    <location>
        <begin position="35"/>
        <end position="65"/>
    </location>
</feature>
<reference evidence="2 3" key="1">
    <citation type="journal article" date="2024" name="Science">
        <title>Giant polyketide synthase enzymes in the biosynthesis of giant marine polyether toxins.</title>
        <authorList>
            <person name="Fallon T.R."/>
            <person name="Shende V.V."/>
            <person name="Wierzbicki I.H."/>
            <person name="Pendleton A.L."/>
            <person name="Watervoot N.F."/>
            <person name="Auber R.P."/>
            <person name="Gonzalez D.J."/>
            <person name="Wisecaver J.H."/>
            <person name="Moore B.S."/>
        </authorList>
    </citation>
    <scope>NUCLEOTIDE SEQUENCE [LARGE SCALE GENOMIC DNA]</scope>
    <source>
        <strain evidence="2 3">12B1</strain>
    </source>
</reference>
<feature type="compositionally biased region" description="Basic and acidic residues" evidence="1">
    <location>
        <begin position="222"/>
        <end position="234"/>
    </location>
</feature>
<accession>A0AB34JU27</accession>
<comment type="caution">
    <text evidence="2">The sequence shown here is derived from an EMBL/GenBank/DDBJ whole genome shotgun (WGS) entry which is preliminary data.</text>
</comment>
<organism evidence="2 3">
    <name type="scientific">Prymnesium parvum</name>
    <name type="common">Toxic golden alga</name>
    <dbReference type="NCBI Taxonomy" id="97485"/>
    <lineage>
        <taxon>Eukaryota</taxon>
        <taxon>Haptista</taxon>
        <taxon>Haptophyta</taxon>
        <taxon>Prymnesiophyceae</taxon>
        <taxon>Prymnesiales</taxon>
        <taxon>Prymnesiaceae</taxon>
        <taxon>Prymnesium</taxon>
    </lineage>
</organism>
<protein>
    <submittedName>
        <fullName evidence="2">Uncharacterized protein</fullName>
    </submittedName>
</protein>
<evidence type="ECO:0000313" key="3">
    <source>
        <dbReference type="Proteomes" id="UP001515480"/>
    </source>
</evidence>
<dbReference type="EMBL" id="JBGBPQ010000005">
    <property type="protein sequence ID" value="KAL1524079.1"/>
    <property type="molecule type" value="Genomic_DNA"/>
</dbReference>
<feature type="region of interest" description="Disordered" evidence="1">
    <location>
        <begin position="211"/>
        <end position="241"/>
    </location>
</feature>
<evidence type="ECO:0000256" key="1">
    <source>
        <dbReference type="SAM" id="MobiDB-lite"/>
    </source>
</evidence>
<proteinExistence type="predicted"/>
<name>A0AB34JU27_PRYPA</name>
<gene>
    <name evidence="2" type="ORF">AB1Y20_018989</name>
</gene>
<dbReference type="AlphaFoldDB" id="A0AB34JU27"/>
<sequence>MARAPWVEKHRPQNVDGISHQGEVIEALPTAIEQRNVGARVPTSPSPPVRRSHAPPRSPSLLVAPHAPPRRALRTLLYICRPSSSTGRRGRGRSLAAAKQLFCAEYLFTMHSRRIVAGAGAPMGQVIHTSLVESLARLIPACGRRVRCPHSGLRAAAQDLRAHAIEYIGWMEKVMTVSSLDTAKTSNLPIMDMHDLNAEHLLDAADEDGVTSRTTLHPNVDPTRDRTTPCRRAEAASATAARRPVITPTMQRRPRKAKVYSAPFAMLMDDDPPLSKKTLCSPLAPPAVDTVGAPGECAFDRPTPRMTEVPHVLLLARHVPRARVFDVRAGAPPEAQQCTSACTSCCSFTSTGKARRSSTARCCTSAACSCQLPAAC</sequence>